<evidence type="ECO:0000256" key="9">
    <source>
        <dbReference type="ARBA" id="ARBA00048233"/>
    </source>
</evidence>
<dbReference type="InterPro" id="IPR041640">
    <property type="entry name" value="Tyrosinase_C"/>
</dbReference>
<accession>A0A166DZ37</accession>
<dbReference type="AlphaFoldDB" id="A0A166DZ37"/>
<name>A0A166DZ37_9AGAM</name>
<evidence type="ECO:0000256" key="2">
    <source>
        <dbReference type="ARBA" id="ARBA00009928"/>
    </source>
</evidence>
<dbReference type="OrthoDB" id="6132182at2759"/>
<evidence type="ECO:0000256" key="5">
    <source>
        <dbReference type="ARBA" id="ARBA00023002"/>
    </source>
</evidence>
<evidence type="ECO:0000256" key="4">
    <source>
        <dbReference type="ARBA" id="ARBA00022723"/>
    </source>
</evidence>
<organism evidence="13 14">
    <name type="scientific">Sistotremastrum suecicum HHB10207 ss-3</name>
    <dbReference type="NCBI Taxonomy" id="1314776"/>
    <lineage>
        <taxon>Eukaryota</taxon>
        <taxon>Fungi</taxon>
        <taxon>Dikarya</taxon>
        <taxon>Basidiomycota</taxon>
        <taxon>Agaricomycotina</taxon>
        <taxon>Agaricomycetes</taxon>
        <taxon>Sistotremastrales</taxon>
        <taxon>Sistotremastraceae</taxon>
        <taxon>Sistotremastrum</taxon>
    </lineage>
</organism>
<dbReference type="STRING" id="1314776.A0A166DZ37"/>
<evidence type="ECO:0000256" key="6">
    <source>
        <dbReference type="ARBA" id="ARBA00023008"/>
    </source>
</evidence>
<dbReference type="InterPro" id="IPR008922">
    <property type="entry name" value="Di-copper_centre_dom_sf"/>
</dbReference>
<comment type="cofactor">
    <cofactor evidence="1">
        <name>Cu(2+)</name>
        <dbReference type="ChEBI" id="CHEBI:29036"/>
    </cofactor>
</comment>
<dbReference type="Gene3D" id="1.10.1280.10">
    <property type="entry name" value="Di-copper center containing domain from catechol oxidase"/>
    <property type="match status" value="1"/>
</dbReference>
<dbReference type="PROSITE" id="PS00498">
    <property type="entry name" value="TYROSINASE_2"/>
    <property type="match status" value="1"/>
</dbReference>
<evidence type="ECO:0000259" key="11">
    <source>
        <dbReference type="PROSITE" id="PS00497"/>
    </source>
</evidence>
<evidence type="ECO:0000313" key="13">
    <source>
        <dbReference type="EMBL" id="KZT39043.1"/>
    </source>
</evidence>
<comment type="catalytic activity">
    <reaction evidence="9">
        <text>2 L-dopa + O2 = 2 L-dopaquinone + 2 H2O</text>
        <dbReference type="Rhea" id="RHEA:34287"/>
        <dbReference type="ChEBI" id="CHEBI:15377"/>
        <dbReference type="ChEBI" id="CHEBI:15379"/>
        <dbReference type="ChEBI" id="CHEBI:57504"/>
        <dbReference type="ChEBI" id="CHEBI:57924"/>
        <dbReference type="EC" id="1.14.18.1"/>
    </reaction>
</comment>
<dbReference type="Pfam" id="PF18132">
    <property type="entry name" value="Tyrosinase_C"/>
    <property type="match status" value="1"/>
</dbReference>
<dbReference type="EC" id="1.14.18.1" evidence="3"/>
<dbReference type="PRINTS" id="PR00092">
    <property type="entry name" value="TYROSINASE"/>
</dbReference>
<keyword evidence="6" id="KW-0186">Copper</keyword>
<dbReference type="PANTHER" id="PTHR11474:SF76">
    <property type="entry name" value="SHKT DOMAIN-CONTAINING PROTEIN"/>
    <property type="match status" value="1"/>
</dbReference>
<gene>
    <name evidence="13" type="ORF">SISSUDRAFT_1128326</name>
</gene>
<keyword evidence="5" id="KW-0560">Oxidoreductase</keyword>
<proteinExistence type="inferred from homology"/>
<evidence type="ECO:0000256" key="8">
    <source>
        <dbReference type="ARBA" id="ARBA00023101"/>
    </source>
</evidence>
<feature type="domain" description="Tyrosinase copper-binding" evidence="12">
    <location>
        <begin position="328"/>
        <end position="339"/>
    </location>
</feature>
<sequence length="594" mass="67258">MSPSAPSLGTYAITGIQAGVGPEAGRTPIRQEIDTWAYDEANAIQVDLFIQALIIFQATEPEEKLSWFRIAAIHGIAPNPWDEETKTQNDGANNGYCTHNTNLFVTWHRPYVILFEQILYNIMRTDIIPQYPQDVQKELIKHADTWRVPFWDWAAKRPDPENPKATPSYDVPKFVRLKRISISVPTGGTTEVDNPLNAFTTEEEMGRLYPDMADAIDYIECYATSRAPQNKAEILALTGAQNNDLVKEALNRPLINEDYLGEAVYRLLSQGYHKTYDEFATTASPTNTEKGQYLSVESLHNNIHNYCGGSGSGGVRGHMGSEEVAAFDPIFWLHHGNVDRLLAIWQTLYSETWFDPLYRADVSLAPFHTNSEGTYYTSNKCREWTQYGYTYPELQRWKFVDDGKVDEEAYKDDIRTRLNELYRPGYINRYRLGELDDYVVNVKYERFALEGEAFTVQIYIDQNEVGQVYNFSSPLRAIGGPVPCENCQEQQNNHAVATGEVPITAALLHIHKNPGQYSSGNLASLRTQDVKPYLRKSLNWKVIKENGEEVALSDIPSLRVTVSVGKAVHPPSGTFDGETGRPRFSVYSDYEVLN</sequence>
<keyword evidence="14" id="KW-1185">Reference proteome</keyword>
<dbReference type="GO" id="GO:0046872">
    <property type="term" value="F:metal ion binding"/>
    <property type="evidence" value="ECO:0007669"/>
    <property type="project" value="UniProtKB-KW"/>
</dbReference>
<reference evidence="13 14" key="1">
    <citation type="journal article" date="2016" name="Mol. Biol. Evol.">
        <title>Comparative Genomics of Early-Diverging Mushroom-Forming Fungi Provides Insights into the Origins of Lignocellulose Decay Capabilities.</title>
        <authorList>
            <person name="Nagy L.G."/>
            <person name="Riley R."/>
            <person name="Tritt A."/>
            <person name="Adam C."/>
            <person name="Daum C."/>
            <person name="Floudas D."/>
            <person name="Sun H."/>
            <person name="Yadav J.S."/>
            <person name="Pangilinan J."/>
            <person name="Larsson K.H."/>
            <person name="Matsuura K."/>
            <person name="Barry K."/>
            <person name="Labutti K."/>
            <person name="Kuo R."/>
            <person name="Ohm R.A."/>
            <person name="Bhattacharya S.S."/>
            <person name="Shirouzu T."/>
            <person name="Yoshinaga Y."/>
            <person name="Martin F.M."/>
            <person name="Grigoriev I.V."/>
            <person name="Hibbett D.S."/>
        </authorList>
    </citation>
    <scope>NUCLEOTIDE SEQUENCE [LARGE SCALE GENOMIC DNA]</scope>
    <source>
        <strain evidence="13 14">HHB10207 ss-3</strain>
    </source>
</reference>
<keyword evidence="7" id="KW-0503">Monooxygenase</keyword>
<dbReference type="EMBL" id="KV428052">
    <property type="protein sequence ID" value="KZT39043.1"/>
    <property type="molecule type" value="Genomic_DNA"/>
</dbReference>
<evidence type="ECO:0000313" key="14">
    <source>
        <dbReference type="Proteomes" id="UP000076798"/>
    </source>
</evidence>
<dbReference type="InterPro" id="IPR002227">
    <property type="entry name" value="Tyrosinase_Cu-bd"/>
</dbReference>
<dbReference type="Gene3D" id="2.60.310.20">
    <property type="match status" value="1"/>
</dbReference>
<evidence type="ECO:0000256" key="3">
    <source>
        <dbReference type="ARBA" id="ARBA00011906"/>
    </source>
</evidence>
<evidence type="ECO:0000256" key="1">
    <source>
        <dbReference type="ARBA" id="ARBA00001973"/>
    </source>
</evidence>
<evidence type="ECO:0000256" key="10">
    <source>
        <dbReference type="ARBA" id="ARBA00048881"/>
    </source>
</evidence>
<keyword evidence="8" id="KW-0470">Melanin biosynthesis</keyword>
<dbReference type="PANTHER" id="PTHR11474">
    <property type="entry name" value="TYROSINASE FAMILY MEMBER"/>
    <property type="match status" value="1"/>
</dbReference>
<feature type="domain" description="Tyrosinase copper-binding" evidence="11">
    <location>
        <begin position="99"/>
        <end position="116"/>
    </location>
</feature>
<dbReference type="Pfam" id="PF00264">
    <property type="entry name" value="Tyrosinase"/>
    <property type="match status" value="1"/>
</dbReference>
<protein>
    <recommendedName>
        <fullName evidence="3">tyrosinase</fullName>
        <ecNumber evidence="3">1.14.18.1</ecNumber>
    </recommendedName>
</protein>
<comment type="catalytic activity">
    <reaction evidence="10">
        <text>L-tyrosine + O2 = L-dopaquinone + H2O</text>
        <dbReference type="Rhea" id="RHEA:18117"/>
        <dbReference type="ChEBI" id="CHEBI:15377"/>
        <dbReference type="ChEBI" id="CHEBI:15379"/>
        <dbReference type="ChEBI" id="CHEBI:57924"/>
        <dbReference type="ChEBI" id="CHEBI:58315"/>
        <dbReference type="EC" id="1.14.18.1"/>
    </reaction>
</comment>
<keyword evidence="4" id="KW-0479">Metal-binding</keyword>
<dbReference type="GO" id="GO:0042438">
    <property type="term" value="P:melanin biosynthetic process"/>
    <property type="evidence" value="ECO:0007669"/>
    <property type="project" value="UniProtKB-KW"/>
</dbReference>
<dbReference type="SUPFAM" id="SSF48056">
    <property type="entry name" value="Di-copper centre-containing domain"/>
    <property type="match status" value="1"/>
</dbReference>
<dbReference type="GO" id="GO:0004503">
    <property type="term" value="F:tyrosinase activity"/>
    <property type="evidence" value="ECO:0007669"/>
    <property type="project" value="UniProtKB-EC"/>
</dbReference>
<evidence type="ECO:0000259" key="12">
    <source>
        <dbReference type="PROSITE" id="PS00498"/>
    </source>
</evidence>
<dbReference type="PROSITE" id="PS00497">
    <property type="entry name" value="TYROSINASE_1"/>
    <property type="match status" value="1"/>
</dbReference>
<dbReference type="Proteomes" id="UP000076798">
    <property type="component" value="Unassembled WGS sequence"/>
</dbReference>
<dbReference type="InterPro" id="IPR050316">
    <property type="entry name" value="Tyrosinase/Hemocyanin"/>
</dbReference>
<comment type="similarity">
    <text evidence="2">Belongs to the tyrosinase family.</text>
</comment>
<evidence type="ECO:0000256" key="7">
    <source>
        <dbReference type="ARBA" id="ARBA00023033"/>
    </source>
</evidence>